<feature type="region of interest" description="Disordered" evidence="1">
    <location>
        <begin position="192"/>
        <end position="217"/>
    </location>
</feature>
<reference evidence="2 3" key="1">
    <citation type="journal article" date="2023" name="Nucleic Acids Res.">
        <title>The hologenome of Daphnia magna reveals possible DNA methylation and microbiome-mediated evolution of the host genome.</title>
        <authorList>
            <person name="Chaturvedi A."/>
            <person name="Li X."/>
            <person name="Dhandapani V."/>
            <person name="Marshall H."/>
            <person name="Kissane S."/>
            <person name="Cuenca-Cambronero M."/>
            <person name="Asole G."/>
            <person name="Calvet F."/>
            <person name="Ruiz-Romero M."/>
            <person name="Marangio P."/>
            <person name="Guigo R."/>
            <person name="Rago D."/>
            <person name="Mirbahai L."/>
            <person name="Eastwood N."/>
            <person name="Colbourne J.K."/>
            <person name="Zhou J."/>
            <person name="Mallon E."/>
            <person name="Orsini L."/>
        </authorList>
    </citation>
    <scope>NUCLEOTIDE SEQUENCE [LARGE SCALE GENOMIC DNA]</scope>
    <source>
        <strain evidence="2">LRV0_1</strain>
    </source>
</reference>
<feature type="compositionally biased region" description="Basic and acidic residues" evidence="1">
    <location>
        <begin position="75"/>
        <end position="92"/>
    </location>
</feature>
<evidence type="ECO:0000313" key="2">
    <source>
        <dbReference type="EMBL" id="KAK4003913.1"/>
    </source>
</evidence>
<sequence>MVDNKLKPGTEEVTTERKVPLYKRLGRSFRHIFQSFRTGTGPQQRTTNDKFMEGQLGEFVQSCNETTLTETGLAEADHERENNQQQDWEKIGAKPKTSKITATVSTPYSGPQEDIPQEQARATRNFNIHLDKAGPLLNYNRDSEEERLRNPLTDEEAFIALESLLLLHPFLNTPSKVFEFLNLHTGYTPVQPRSYNNSKGSQASSEQPPAPPHRLIGNTLPPYQEKLVDVPTPDFTTYSQTSSSLLKLNA</sequence>
<accession>A0ABQ9YTE8</accession>
<organism evidence="2 3">
    <name type="scientific">Daphnia magna</name>
    <dbReference type="NCBI Taxonomy" id="35525"/>
    <lineage>
        <taxon>Eukaryota</taxon>
        <taxon>Metazoa</taxon>
        <taxon>Ecdysozoa</taxon>
        <taxon>Arthropoda</taxon>
        <taxon>Crustacea</taxon>
        <taxon>Branchiopoda</taxon>
        <taxon>Diplostraca</taxon>
        <taxon>Cladocera</taxon>
        <taxon>Anomopoda</taxon>
        <taxon>Daphniidae</taxon>
        <taxon>Daphnia</taxon>
    </lineage>
</organism>
<feature type="compositionally biased region" description="Polar residues" evidence="1">
    <location>
        <begin position="98"/>
        <end position="109"/>
    </location>
</feature>
<evidence type="ECO:0000256" key="1">
    <source>
        <dbReference type="SAM" id="MobiDB-lite"/>
    </source>
</evidence>
<proteinExistence type="predicted"/>
<feature type="region of interest" description="Disordered" evidence="1">
    <location>
        <begin position="72"/>
        <end position="114"/>
    </location>
</feature>
<evidence type="ECO:0000313" key="3">
    <source>
        <dbReference type="Proteomes" id="UP001234178"/>
    </source>
</evidence>
<protein>
    <submittedName>
        <fullName evidence="2">Uncharacterized protein</fullName>
    </submittedName>
</protein>
<name>A0ABQ9YTE8_9CRUS</name>
<dbReference type="EMBL" id="JAOYFB010000001">
    <property type="protein sequence ID" value="KAK4003913.1"/>
    <property type="molecule type" value="Genomic_DNA"/>
</dbReference>
<dbReference type="Proteomes" id="UP001234178">
    <property type="component" value="Unassembled WGS sequence"/>
</dbReference>
<keyword evidence="3" id="KW-1185">Reference proteome</keyword>
<gene>
    <name evidence="2" type="ORF">OUZ56_005662</name>
</gene>
<comment type="caution">
    <text evidence="2">The sequence shown here is derived from an EMBL/GenBank/DDBJ whole genome shotgun (WGS) entry which is preliminary data.</text>
</comment>